<protein>
    <submittedName>
        <fullName evidence="3">Uncharacterized protein</fullName>
    </submittedName>
</protein>
<feature type="compositionally biased region" description="Acidic residues" evidence="2">
    <location>
        <begin position="69"/>
        <end position="83"/>
    </location>
</feature>
<feature type="region of interest" description="Disordered" evidence="2">
    <location>
        <begin position="44"/>
        <end position="89"/>
    </location>
</feature>
<dbReference type="AlphaFoldDB" id="A0A8H5MDF3"/>
<feature type="coiled-coil region" evidence="1">
    <location>
        <begin position="201"/>
        <end position="268"/>
    </location>
</feature>
<evidence type="ECO:0000313" key="3">
    <source>
        <dbReference type="EMBL" id="KAF5389903.1"/>
    </source>
</evidence>
<keyword evidence="1" id="KW-0175">Coiled coil</keyword>
<feature type="compositionally biased region" description="Polar residues" evidence="2">
    <location>
        <begin position="1"/>
        <end position="20"/>
    </location>
</feature>
<accession>A0A8H5MDF3</accession>
<dbReference type="EMBL" id="JAACJN010000019">
    <property type="protein sequence ID" value="KAF5389903.1"/>
    <property type="molecule type" value="Genomic_DNA"/>
</dbReference>
<feature type="region of interest" description="Disordered" evidence="2">
    <location>
        <begin position="1"/>
        <end position="32"/>
    </location>
</feature>
<dbReference type="Proteomes" id="UP000518752">
    <property type="component" value="Unassembled WGS sequence"/>
</dbReference>
<name>A0A8H5MDF3_9AGAR</name>
<evidence type="ECO:0000256" key="2">
    <source>
        <dbReference type="SAM" id="MobiDB-lite"/>
    </source>
</evidence>
<evidence type="ECO:0000313" key="4">
    <source>
        <dbReference type="Proteomes" id="UP000518752"/>
    </source>
</evidence>
<keyword evidence="4" id="KW-1185">Reference proteome</keyword>
<sequence length="283" mass="31829">MAPYSNSKILKRTGSPSFSKRSPVLYKSGRVSARPRSRYILPPILEHSPNREARRRSAYFDPFGSAFDAGEDSDQDPDCDPEQQAERPTFLWEDEKTLVSDLLHNGDDQESEDTVKLASLAESLQTPFSHQSKELLDEIADTLVPAVNTVKRGHQILNEKVDETFALGILEFDEACKTLETATISSHNEIKKSYHASQARVRDLLKQLEEAYARRNRLCADFEKALDEIADPAIEALKALPSRAERVIETLEKNNKRIEKDAASGRGKDDKYLKELLSKLAAV</sequence>
<dbReference type="OrthoDB" id="2678231at2759"/>
<comment type="caution">
    <text evidence="3">The sequence shown here is derived from an EMBL/GenBank/DDBJ whole genome shotgun (WGS) entry which is preliminary data.</text>
</comment>
<gene>
    <name evidence="3" type="ORF">D9757_003590</name>
</gene>
<organism evidence="3 4">
    <name type="scientific">Collybiopsis confluens</name>
    <dbReference type="NCBI Taxonomy" id="2823264"/>
    <lineage>
        <taxon>Eukaryota</taxon>
        <taxon>Fungi</taxon>
        <taxon>Dikarya</taxon>
        <taxon>Basidiomycota</taxon>
        <taxon>Agaricomycotina</taxon>
        <taxon>Agaricomycetes</taxon>
        <taxon>Agaricomycetidae</taxon>
        <taxon>Agaricales</taxon>
        <taxon>Marasmiineae</taxon>
        <taxon>Omphalotaceae</taxon>
        <taxon>Collybiopsis</taxon>
    </lineage>
</organism>
<proteinExistence type="predicted"/>
<evidence type="ECO:0000256" key="1">
    <source>
        <dbReference type="SAM" id="Coils"/>
    </source>
</evidence>
<reference evidence="3 4" key="1">
    <citation type="journal article" date="2020" name="ISME J.">
        <title>Uncovering the hidden diversity of litter-decomposition mechanisms in mushroom-forming fungi.</title>
        <authorList>
            <person name="Floudas D."/>
            <person name="Bentzer J."/>
            <person name="Ahren D."/>
            <person name="Johansson T."/>
            <person name="Persson P."/>
            <person name="Tunlid A."/>
        </authorList>
    </citation>
    <scope>NUCLEOTIDE SEQUENCE [LARGE SCALE GENOMIC DNA]</scope>
    <source>
        <strain evidence="3 4">CBS 406.79</strain>
    </source>
</reference>